<evidence type="ECO:0000256" key="2">
    <source>
        <dbReference type="SAM" id="Phobius"/>
    </source>
</evidence>
<dbReference type="InterPro" id="IPR010090">
    <property type="entry name" value="Phage_tape_meas"/>
</dbReference>
<organism evidence="4 5">
    <name type="scientific">Pisciglobus halotolerans</name>
    <dbReference type="NCBI Taxonomy" id="745365"/>
    <lineage>
        <taxon>Bacteria</taxon>
        <taxon>Bacillati</taxon>
        <taxon>Bacillota</taxon>
        <taxon>Bacilli</taxon>
        <taxon>Lactobacillales</taxon>
        <taxon>Carnobacteriaceae</taxon>
    </lineage>
</organism>
<evidence type="ECO:0000256" key="1">
    <source>
        <dbReference type="ARBA" id="ARBA00022612"/>
    </source>
</evidence>
<protein>
    <submittedName>
        <fullName evidence="4">Phage tail tape measure protein, TP901 family, core region</fullName>
    </submittedName>
</protein>
<keyword evidence="5" id="KW-1185">Reference proteome</keyword>
<proteinExistence type="predicted"/>
<feature type="domain" description="Phage tail tape measure protein" evidence="3">
    <location>
        <begin position="2"/>
        <end position="187"/>
    </location>
</feature>
<evidence type="ECO:0000313" key="4">
    <source>
        <dbReference type="EMBL" id="SFH68576.1"/>
    </source>
</evidence>
<dbReference type="Pfam" id="PF10145">
    <property type="entry name" value="PhageMin_Tail"/>
    <property type="match status" value="1"/>
</dbReference>
<dbReference type="InterPro" id="IPR016024">
    <property type="entry name" value="ARM-type_fold"/>
</dbReference>
<gene>
    <name evidence="4" type="ORF">SAMN04489868_11232</name>
</gene>
<dbReference type="SUPFAM" id="SSF48371">
    <property type="entry name" value="ARM repeat"/>
    <property type="match status" value="1"/>
</dbReference>
<reference evidence="4 5" key="1">
    <citation type="submission" date="2016-10" db="EMBL/GenBank/DDBJ databases">
        <authorList>
            <person name="de Groot N.N."/>
        </authorList>
    </citation>
    <scope>NUCLEOTIDE SEQUENCE [LARGE SCALE GENOMIC DNA]</scope>
    <source>
        <strain evidence="4 5">DSM 27630</strain>
    </source>
</reference>
<dbReference type="Gene3D" id="1.20.120.20">
    <property type="entry name" value="Apolipoprotein"/>
    <property type="match status" value="2"/>
</dbReference>
<dbReference type="NCBIfam" id="TIGR01760">
    <property type="entry name" value="tape_meas_TP901"/>
    <property type="match status" value="1"/>
</dbReference>
<evidence type="ECO:0000313" key="5">
    <source>
        <dbReference type="Proteomes" id="UP000198668"/>
    </source>
</evidence>
<dbReference type="AlphaFoldDB" id="A0A1I3C2N2"/>
<keyword evidence="2" id="KW-1133">Transmembrane helix</keyword>
<evidence type="ECO:0000259" key="3">
    <source>
        <dbReference type="Pfam" id="PF10145"/>
    </source>
</evidence>
<dbReference type="PANTHER" id="PTHR37813:SF1">
    <property type="entry name" value="FELS-2 PROPHAGE PROTEIN"/>
    <property type="match status" value="1"/>
</dbReference>
<keyword evidence="1" id="KW-1188">Viral release from host cell</keyword>
<feature type="transmembrane region" description="Helical" evidence="2">
    <location>
        <begin position="353"/>
        <end position="373"/>
    </location>
</feature>
<keyword evidence="2" id="KW-0812">Transmembrane</keyword>
<dbReference type="EMBL" id="FOQE01000012">
    <property type="protein sequence ID" value="SFH68576.1"/>
    <property type="molecule type" value="Genomic_DNA"/>
</dbReference>
<accession>A0A1I3C2N2</accession>
<name>A0A1I3C2N2_9LACT</name>
<keyword evidence="2" id="KW-0472">Membrane</keyword>
<dbReference type="Proteomes" id="UP000198668">
    <property type="component" value="Unassembled WGS sequence"/>
</dbReference>
<feature type="transmembrane region" description="Helical" evidence="2">
    <location>
        <begin position="305"/>
        <end position="323"/>
    </location>
</feature>
<sequence length="856" mass="91448">MAKEIPASTTEISAVAEAAGQLGIKTENVLEFTRTMIDMGESTNLSSEEAASSLAQLANITKMPQESFDNLGSAIVELGNNMATTEADIVNMSLRLAGSAKQAGMSEDQILALAAAMSSVGINAEAGGGSMSRVMQKINSDVLSGGGNLKKFAKISGMSSSEFQKAWKDDAASAITEFVKGLGRVKESGGDVSGALKDMGINSTQEIDTLLRLSGAGDLLSEALDTSADAWKENTALTEEAQKRYETFQSKLEIVKNKLKDIGIEVGGPLMDALGSALDALQPVIDVVTDLAKAFSEASPAVQNTVMIIAGIVAAAGPVLFIVGSLIQTLAALIPIVKAVAGIFGIATGAVGWIAVVIPIVIAAVVALTIAIVKNWDEIKQFLSETWNTIKETAVNVWNSLKEFFSELWSSITEGATNAWNSLSEFFSNLWNTISQTTSDMWTTFTTFLTETWSSIVESASNIWNGLVEFLSGIWDSISNTTIEAWNSLVEFMKPIIDGLINVIMVPISLVQTGLEAIWILIKDGAIIAWEAIKIVASTAWNAIKEHIVNPIKEAWANVSAKLQEMWSGVVQKFDAIKSAASEKWNAVKNAIATAFTSAKNTVVKIASNIWSSVTSKFEQVRSAAAQKWNAVKTAVTSPFKAAKNAVVTTASNMWSSVTSKFESIRSSASSKFNAAKNAIIDPIKAAKDKISEYIDKIKGFFSNLKLKIPKPSMPKMPHFSLKTSSKTVLGKTITYPTGIGVTWNAKGGIFNRPTIIGEYGGKLQGVGEAGKEAVLPLNEKNLGGIGKGIANAMFGGNDLRDMLDNLVNNFGNQNISIVFNPVVQSPADMDMMFDKADHWLANKGISKDFGIGKRR</sequence>
<dbReference type="PANTHER" id="PTHR37813">
    <property type="entry name" value="FELS-2 PROPHAGE PROTEIN"/>
    <property type="match status" value="1"/>
</dbReference>